<evidence type="ECO:0000313" key="6">
    <source>
        <dbReference type="Proteomes" id="UP001429564"/>
    </source>
</evidence>
<dbReference type="SUPFAM" id="SSF46785">
    <property type="entry name" value="Winged helix' DNA-binding domain"/>
    <property type="match status" value="1"/>
</dbReference>
<dbReference type="PANTHER" id="PTHR33204">
    <property type="entry name" value="TRANSCRIPTIONAL REGULATOR, MARR FAMILY"/>
    <property type="match status" value="1"/>
</dbReference>
<evidence type="ECO:0000256" key="2">
    <source>
        <dbReference type="ARBA" id="ARBA00023125"/>
    </source>
</evidence>
<dbReference type="InterPro" id="IPR002577">
    <property type="entry name" value="HTH_HxlR"/>
</dbReference>
<dbReference type="InterPro" id="IPR036390">
    <property type="entry name" value="WH_DNA-bd_sf"/>
</dbReference>
<evidence type="ECO:0000256" key="3">
    <source>
        <dbReference type="ARBA" id="ARBA00023163"/>
    </source>
</evidence>
<evidence type="ECO:0000259" key="4">
    <source>
        <dbReference type="PROSITE" id="PS51118"/>
    </source>
</evidence>
<proteinExistence type="predicted"/>
<evidence type="ECO:0000313" key="5">
    <source>
        <dbReference type="EMBL" id="NIZ62369.1"/>
    </source>
</evidence>
<keyword evidence="6" id="KW-1185">Reference proteome</keyword>
<reference evidence="5 6" key="1">
    <citation type="submission" date="2018-05" db="EMBL/GenBank/DDBJ databases">
        <authorList>
            <person name="Zhang Y.-J."/>
        </authorList>
    </citation>
    <scope>NUCLEOTIDE SEQUENCE [LARGE SCALE GENOMIC DNA]</scope>
    <source>
        <strain evidence="5 6">CY04</strain>
    </source>
</reference>
<name>A0ABX0W9P6_9RHOB</name>
<organism evidence="5 6">
    <name type="scientific">Parasedimentitalea denitrificans</name>
    <dbReference type="NCBI Taxonomy" id="2211118"/>
    <lineage>
        <taxon>Bacteria</taxon>
        <taxon>Pseudomonadati</taxon>
        <taxon>Pseudomonadota</taxon>
        <taxon>Alphaproteobacteria</taxon>
        <taxon>Rhodobacterales</taxon>
        <taxon>Paracoccaceae</taxon>
        <taxon>Parasedimentitalea</taxon>
    </lineage>
</organism>
<dbReference type="InterPro" id="IPR036388">
    <property type="entry name" value="WH-like_DNA-bd_sf"/>
</dbReference>
<feature type="domain" description="HTH hxlR-type" evidence="4">
    <location>
        <begin position="13"/>
        <end position="112"/>
    </location>
</feature>
<gene>
    <name evidence="5" type="ORF">DL239_15460</name>
</gene>
<protein>
    <submittedName>
        <fullName evidence="5">Transcriptional regulator</fullName>
    </submittedName>
</protein>
<keyword evidence="1" id="KW-0805">Transcription regulation</keyword>
<sequence length="138" mass="16009">MTKNKTKIRQTGCPVAFGLDIFGDRWTLLVIREIMLRGRRTYSEFMEMEEEIATNILIDRLKSLEAEGLVDKERDPQNRRSFLYSLTKKGRDLAPILLEIIIWSGEHDKRSFALTEVLEKIEADREGFESGLRSEKGC</sequence>
<keyword evidence="2" id="KW-0238">DNA-binding</keyword>
<evidence type="ECO:0000256" key="1">
    <source>
        <dbReference type="ARBA" id="ARBA00023015"/>
    </source>
</evidence>
<dbReference type="Pfam" id="PF01638">
    <property type="entry name" value="HxlR"/>
    <property type="match status" value="1"/>
</dbReference>
<dbReference type="Proteomes" id="UP001429564">
    <property type="component" value="Unassembled WGS sequence"/>
</dbReference>
<dbReference type="Gene3D" id="1.10.10.10">
    <property type="entry name" value="Winged helix-like DNA-binding domain superfamily/Winged helix DNA-binding domain"/>
    <property type="match status" value="1"/>
</dbReference>
<keyword evidence="3" id="KW-0804">Transcription</keyword>
<dbReference type="PROSITE" id="PS51118">
    <property type="entry name" value="HTH_HXLR"/>
    <property type="match status" value="1"/>
</dbReference>
<comment type="caution">
    <text evidence="5">The sequence shown here is derived from an EMBL/GenBank/DDBJ whole genome shotgun (WGS) entry which is preliminary data.</text>
</comment>
<dbReference type="PANTHER" id="PTHR33204:SF37">
    <property type="entry name" value="HTH-TYPE TRANSCRIPTIONAL REGULATOR YODB"/>
    <property type="match status" value="1"/>
</dbReference>
<accession>A0ABX0W9P6</accession>
<dbReference type="RefSeq" id="WP_167684989.1">
    <property type="nucleotide sequence ID" value="NZ_QHLQ01000016.1"/>
</dbReference>
<dbReference type="EMBL" id="QHLQ01000016">
    <property type="protein sequence ID" value="NIZ62369.1"/>
    <property type="molecule type" value="Genomic_DNA"/>
</dbReference>